<dbReference type="Proteomes" id="UP001589607">
    <property type="component" value="Unassembled WGS sequence"/>
</dbReference>
<name>A0ABV5GLN3_9FLAO</name>
<sequence length="61" mass="7098">MKSDVHVFLKGTILLESNYSDKFIWYLKMMFEKIDYSFDLKAGIIGRFLSLVPNITSAAYK</sequence>
<reference evidence="1 2" key="1">
    <citation type="submission" date="2024-09" db="EMBL/GenBank/DDBJ databases">
        <authorList>
            <person name="Sun Q."/>
            <person name="Mori K."/>
        </authorList>
    </citation>
    <scope>NUCLEOTIDE SEQUENCE [LARGE SCALE GENOMIC DNA]</scope>
    <source>
        <strain evidence="1 2">CECT 7955</strain>
    </source>
</reference>
<accession>A0ABV5GLN3</accession>
<organism evidence="1 2">
    <name type="scientific">Flavobacterium jumunjinense</name>
    <dbReference type="NCBI Taxonomy" id="998845"/>
    <lineage>
        <taxon>Bacteria</taxon>
        <taxon>Pseudomonadati</taxon>
        <taxon>Bacteroidota</taxon>
        <taxon>Flavobacteriia</taxon>
        <taxon>Flavobacteriales</taxon>
        <taxon>Flavobacteriaceae</taxon>
        <taxon>Flavobacterium</taxon>
    </lineage>
</organism>
<evidence type="ECO:0000313" key="1">
    <source>
        <dbReference type="EMBL" id="MFB9096293.1"/>
    </source>
</evidence>
<proteinExistence type="predicted"/>
<dbReference type="EMBL" id="JBHMEY010000015">
    <property type="protein sequence ID" value="MFB9096293.1"/>
    <property type="molecule type" value="Genomic_DNA"/>
</dbReference>
<keyword evidence="2" id="KW-1185">Reference proteome</keyword>
<protein>
    <submittedName>
        <fullName evidence="1">Uncharacterized protein</fullName>
    </submittedName>
</protein>
<comment type="caution">
    <text evidence="1">The sequence shown here is derived from an EMBL/GenBank/DDBJ whole genome shotgun (WGS) entry which is preliminary data.</text>
</comment>
<gene>
    <name evidence="1" type="ORF">ACFFVF_07180</name>
</gene>
<evidence type="ECO:0000313" key="2">
    <source>
        <dbReference type="Proteomes" id="UP001589607"/>
    </source>
</evidence>
<dbReference type="RefSeq" id="WP_236455385.1">
    <property type="nucleotide sequence ID" value="NZ_CBCSGE010000022.1"/>
</dbReference>